<evidence type="ECO:0000313" key="1">
    <source>
        <dbReference type="EMBL" id="GIY97752.1"/>
    </source>
</evidence>
<proteinExistence type="predicted"/>
<name>A0AAV4XRV4_CAEEX</name>
<dbReference type="EMBL" id="BPLR01018209">
    <property type="protein sequence ID" value="GIY97752.1"/>
    <property type="molecule type" value="Genomic_DNA"/>
</dbReference>
<keyword evidence="2" id="KW-1185">Reference proteome</keyword>
<reference evidence="1 2" key="1">
    <citation type="submission" date="2021-06" db="EMBL/GenBank/DDBJ databases">
        <title>Caerostris extrusa draft genome.</title>
        <authorList>
            <person name="Kono N."/>
            <person name="Arakawa K."/>
        </authorList>
    </citation>
    <scope>NUCLEOTIDE SEQUENCE [LARGE SCALE GENOMIC DNA]</scope>
</reference>
<dbReference type="AlphaFoldDB" id="A0AAV4XRV4"/>
<organism evidence="1 2">
    <name type="scientific">Caerostris extrusa</name>
    <name type="common">Bark spider</name>
    <name type="synonym">Caerostris bankana</name>
    <dbReference type="NCBI Taxonomy" id="172846"/>
    <lineage>
        <taxon>Eukaryota</taxon>
        <taxon>Metazoa</taxon>
        <taxon>Ecdysozoa</taxon>
        <taxon>Arthropoda</taxon>
        <taxon>Chelicerata</taxon>
        <taxon>Arachnida</taxon>
        <taxon>Araneae</taxon>
        <taxon>Araneomorphae</taxon>
        <taxon>Entelegynae</taxon>
        <taxon>Araneoidea</taxon>
        <taxon>Araneidae</taxon>
        <taxon>Caerostris</taxon>
    </lineage>
</organism>
<dbReference type="Proteomes" id="UP001054945">
    <property type="component" value="Unassembled WGS sequence"/>
</dbReference>
<gene>
    <name evidence="1" type="ORF">CEXT_66571</name>
</gene>
<evidence type="ECO:0000313" key="2">
    <source>
        <dbReference type="Proteomes" id="UP001054945"/>
    </source>
</evidence>
<sequence length="207" mass="23303">MIMKPGLKRPGIGKKTCYAHFSFSSVKDEGIIMKYIEGYTQPSNSSNSNYHSFNPFHSLQRRTAISFSPHPTHTHPLPDNKYLSTHFSAPLREAARYANPPSLGSMHGMAGKRSKNIAGIKAASEMAPGALTQYLAEYPEWMVVDFKRKNCDPVAIFSGLYLFLMSSWELKSLIIKVLLPMKIRWLTSWGVVPQRGGLNFGRSFLQF</sequence>
<comment type="caution">
    <text evidence="1">The sequence shown here is derived from an EMBL/GenBank/DDBJ whole genome shotgun (WGS) entry which is preliminary data.</text>
</comment>
<accession>A0AAV4XRV4</accession>
<protein>
    <submittedName>
        <fullName evidence="1">Uncharacterized protein</fullName>
    </submittedName>
</protein>